<evidence type="ECO:0000313" key="2">
    <source>
        <dbReference type="Proteomes" id="UP000729182"/>
    </source>
</evidence>
<name>A0AAW9W8U9_STREE</name>
<dbReference type="Proteomes" id="UP000729182">
    <property type="component" value="Unassembled WGS sequence"/>
</dbReference>
<feature type="non-terminal residue" evidence="1">
    <location>
        <position position="78"/>
    </location>
</feature>
<dbReference type="EMBL" id="WNHN01001030">
    <property type="protein sequence ID" value="MTV78340.1"/>
    <property type="molecule type" value="Genomic_DNA"/>
</dbReference>
<protein>
    <submittedName>
        <fullName evidence="1">PTS fructose transporter subunit IIC</fullName>
    </submittedName>
</protein>
<comment type="caution">
    <text evidence="1">The sequence shown here is derived from an EMBL/GenBank/DDBJ whole genome shotgun (WGS) entry which is preliminary data.</text>
</comment>
<accession>A0AAW9W8U9</accession>
<evidence type="ECO:0000313" key="1">
    <source>
        <dbReference type="EMBL" id="MTV78340.1"/>
    </source>
</evidence>
<sequence length="78" mass="8206">AEGVKEPLTALQLVNTATPVGFGLAYFIAKLLKKNIYTQEEIETLKSAVPMGIVNIVEGVIPIVMNNLVPGLIATGIG</sequence>
<gene>
    <name evidence="1" type="ORF">GM535_14100</name>
</gene>
<reference evidence="1" key="1">
    <citation type="submission" date="2019-11" db="EMBL/GenBank/DDBJ databases">
        <title>Growth characteristics of pneumococcus vary with the chemical composition of the capsule and with environmental conditions.</title>
        <authorList>
            <person name="Tothpal A."/>
            <person name="Desobry K."/>
            <person name="Joshi S."/>
            <person name="Wyllie A.L."/>
            <person name="Weinberger D.M."/>
        </authorList>
    </citation>
    <scope>NUCLEOTIDE SEQUENCE</scope>
    <source>
        <strain evidence="1">Pnumococcus10A</strain>
    </source>
</reference>
<organism evidence="1 2">
    <name type="scientific">Streptococcus pneumoniae</name>
    <dbReference type="NCBI Taxonomy" id="1313"/>
    <lineage>
        <taxon>Bacteria</taxon>
        <taxon>Bacillati</taxon>
        <taxon>Bacillota</taxon>
        <taxon>Bacilli</taxon>
        <taxon>Lactobacillales</taxon>
        <taxon>Streptococcaceae</taxon>
        <taxon>Streptococcus</taxon>
    </lineage>
</organism>
<dbReference type="AlphaFoldDB" id="A0AAW9W8U9"/>
<feature type="non-terminal residue" evidence="1">
    <location>
        <position position="1"/>
    </location>
</feature>
<proteinExistence type="predicted"/>